<dbReference type="InterPro" id="IPR036397">
    <property type="entry name" value="RNaseH_sf"/>
</dbReference>
<dbReference type="Proteomes" id="UP000243719">
    <property type="component" value="Unassembled WGS sequence"/>
</dbReference>
<gene>
    <name evidence="1" type="ORF">SAMN05216551_105235</name>
</gene>
<dbReference type="EMBL" id="FNLO01000005">
    <property type="protein sequence ID" value="SDV48617.1"/>
    <property type="molecule type" value="Genomic_DNA"/>
</dbReference>
<keyword evidence="2" id="KW-1185">Reference proteome</keyword>
<protein>
    <recommendedName>
        <fullName evidence="3">Exonuclease</fullName>
    </recommendedName>
</protein>
<proteinExistence type="predicted"/>
<name>A0A1H2PPD2_9BURK</name>
<dbReference type="AlphaFoldDB" id="A0A1H2PPD2"/>
<sequence>MAEEVYVSTDVEADGPIPGPHSMLSFASAVYTADKQLIGTFSANLETLPGAQAHPVQAAWWKTEPVAWAACRENLRDPAQALTEYVEWVEKLPGKPVFVAFPAGFDFTYMFWYMMRFVGRCPFSWSALDMKTLAFAMTGLPYRKNIKPRFPQHWFDDLPHTHIALDDAIEQGALFCNMLAELRQTQARIAAQDATPGTAAGS</sequence>
<evidence type="ECO:0000313" key="2">
    <source>
        <dbReference type="Proteomes" id="UP000243719"/>
    </source>
</evidence>
<evidence type="ECO:0000313" key="1">
    <source>
        <dbReference type="EMBL" id="SDV48617.1"/>
    </source>
</evidence>
<evidence type="ECO:0008006" key="3">
    <source>
        <dbReference type="Google" id="ProtNLM"/>
    </source>
</evidence>
<dbReference type="Gene3D" id="3.30.420.10">
    <property type="entry name" value="Ribonuclease H-like superfamily/Ribonuclease H"/>
    <property type="match status" value="1"/>
</dbReference>
<dbReference type="RefSeq" id="WP_091907842.1">
    <property type="nucleotide sequence ID" value="NZ_FNLO01000005.1"/>
</dbReference>
<dbReference type="STRING" id="1770053.SAMN05216551_105235"/>
<organism evidence="1 2">
    <name type="scientific">Chitinasiproducens palmae</name>
    <dbReference type="NCBI Taxonomy" id="1770053"/>
    <lineage>
        <taxon>Bacteria</taxon>
        <taxon>Pseudomonadati</taxon>
        <taxon>Pseudomonadota</taxon>
        <taxon>Betaproteobacteria</taxon>
        <taxon>Burkholderiales</taxon>
        <taxon>Burkholderiaceae</taxon>
        <taxon>Chitinasiproducens</taxon>
    </lineage>
</organism>
<reference evidence="2" key="1">
    <citation type="submission" date="2016-09" db="EMBL/GenBank/DDBJ databases">
        <authorList>
            <person name="Varghese N."/>
            <person name="Submissions S."/>
        </authorList>
    </citation>
    <scope>NUCLEOTIDE SEQUENCE [LARGE SCALE GENOMIC DNA]</scope>
    <source>
        <strain evidence="2">JS23</strain>
    </source>
</reference>
<accession>A0A1H2PPD2</accession>
<dbReference type="GO" id="GO:0003676">
    <property type="term" value="F:nucleic acid binding"/>
    <property type="evidence" value="ECO:0007669"/>
    <property type="project" value="InterPro"/>
</dbReference>
<dbReference type="SUPFAM" id="SSF53098">
    <property type="entry name" value="Ribonuclease H-like"/>
    <property type="match status" value="1"/>
</dbReference>
<dbReference type="OrthoDB" id="9803925at2"/>
<dbReference type="InterPro" id="IPR012337">
    <property type="entry name" value="RNaseH-like_sf"/>
</dbReference>